<evidence type="ECO:0000256" key="1">
    <source>
        <dbReference type="SAM" id="MobiDB-lite"/>
    </source>
</evidence>
<keyword evidence="3" id="KW-1185">Reference proteome</keyword>
<evidence type="ECO:0000313" key="3">
    <source>
        <dbReference type="Proteomes" id="UP001597294"/>
    </source>
</evidence>
<feature type="compositionally biased region" description="Pro residues" evidence="1">
    <location>
        <begin position="187"/>
        <end position="197"/>
    </location>
</feature>
<reference evidence="3" key="1">
    <citation type="journal article" date="2019" name="Int. J. Syst. Evol. Microbiol.">
        <title>The Global Catalogue of Microorganisms (GCM) 10K type strain sequencing project: providing services to taxonomists for standard genome sequencing and annotation.</title>
        <authorList>
            <consortium name="The Broad Institute Genomics Platform"/>
            <consortium name="The Broad Institute Genome Sequencing Center for Infectious Disease"/>
            <person name="Wu L."/>
            <person name="Ma J."/>
        </authorList>
    </citation>
    <scope>NUCLEOTIDE SEQUENCE [LARGE SCALE GENOMIC DNA]</scope>
    <source>
        <strain evidence="3">CGMCC 4.7192</strain>
    </source>
</reference>
<dbReference type="Pfam" id="PF19648">
    <property type="entry name" value="DUF6151"/>
    <property type="match status" value="1"/>
</dbReference>
<sequence>MMVEVPLKCSCGKVKGTAYNVSPDNGTRVVCYCKSCQDFANSLENNKTTLNDHGGTDIFQITPAQVEITHGRAQLRCLRLSEKGTYRWYTDCCKTPVGNMAGPGLPFIGVVHTFMDDGDNRDKYLGPVKYSVMEKDASPKSNLPKAKISSNKFPPGLLLTIIPRMILNKIRGRNQPNAFFQPDGTPVSPPFIQPVQS</sequence>
<name>A0ABW5BL87_9PROT</name>
<protein>
    <submittedName>
        <fullName evidence="2">DUF6151 family protein</fullName>
    </submittedName>
</protein>
<feature type="region of interest" description="Disordered" evidence="1">
    <location>
        <begin position="177"/>
        <end position="197"/>
    </location>
</feature>
<comment type="caution">
    <text evidence="2">The sequence shown here is derived from an EMBL/GenBank/DDBJ whole genome shotgun (WGS) entry which is preliminary data.</text>
</comment>
<dbReference type="Proteomes" id="UP001597294">
    <property type="component" value="Unassembled WGS sequence"/>
</dbReference>
<accession>A0ABW5BL87</accession>
<dbReference type="InterPro" id="IPR046149">
    <property type="entry name" value="DUF6151"/>
</dbReference>
<dbReference type="EMBL" id="JBHUII010000004">
    <property type="protein sequence ID" value="MFD2205653.1"/>
    <property type="molecule type" value="Genomic_DNA"/>
</dbReference>
<organism evidence="2 3">
    <name type="scientific">Kiloniella antarctica</name>
    <dbReference type="NCBI Taxonomy" id="1550907"/>
    <lineage>
        <taxon>Bacteria</taxon>
        <taxon>Pseudomonadati</taxon>
        <taxon>Pseudomonadota</taxon>
        <taxon>Alphaproteobacteria</taxon>
        <taxon>Rhodospirillales</taxon>
        <taxon>Kiloniellaceae</taxon>
        <taxon>Kiloniella</taxon>
    </lineage>
</organism>
<dbReference type="RefSeq" id="WP_380250471.1">
    <property type="nucleotide sequence ID" value="NZ_JBHUII010000004.1"/>
</dbReference>
<dbReference type="Gene3D" id="3.90.1590.10">
    <property type="entry name" value="glutathione-dependent formaldehyde- activating enzyme (gfa)"/>
    <property type="match status" value="1"/>
</dbReference>
<proteinExistence type="predicted"/>
<evidence type="ECO:0000313" key="2">
    <source>
        <dbReference type="EMBL" id="MFD2205653.1"/>
    </source>
</evidence>
<gene>
    <name evidence="2" type="ORF">ACFSKO_08530</name>
</gene>